<dbReference type="InterPro" id="IPR011701">
    <property type="entry name" value="MFS"/>
</dbReference>
<proteinExistence type="predicted"/>
<feature type="transmembrane region" description="Helical" evidence="5">
    <location>
        <begin position="405"/>
        <end position="425"/>
    </location>
</feature>
<dbReference type="EMBL" id="JAHFXS010000205">
    <property type="protein sequence ID" value="KAG9987690.1"/>
    <property type="molecule type" value="Genomic_DNA"/>
</dbReference>
<feature type="transmembrane region" description="Helical" evidence="5">
    <location>
        <begin position="496"/>
        <end position="514"/>
    </location>
</feature>
<dbReference type="InterPro" id="IPR020846">
    <property type="entry name" value="MFS_dom"/>
</dbReference>
<sequence>TPRWLAENGRTEEARQILARLEDKPVDHLDVDNQLNEICEVIAIEQEAGDATWGEVFTNSTKSRNLHRVILGMGPYMMNQWSGINALCYYLAYILENYLGYSPSMALILASVAFTQYAIFSWPPYFYIDRLGRRWTVILSAIGCAACMAIIAGALVNPTHTNSIVAVAFMFLFMDCFTLGILPVSWSYSAEIQPLRVRNKATAVGVFGHWMSNFVVVMVTPIGLSNIGGNYFWVWAIVNASFVPLTWFFGVETSGRSLEKIDHMFFDEPRVCMGLNKNHTRVINKEMYDEERRLSIARDEKKMDVEQISVKAGYMSSQRQQEVVELEIVGPPAKTGDYVASTTALTDTSTPLAVQDNIQYEDLSTLRATIISTSVAGITLVSSMTTGLIATGLPDMASNLHISNALILWPASIFGLTGGCTFIPAGAVADVVGSRPVHLFGCLFLGLCVLACGLANRGPQLIIIRGLQGVAASCCLPTAISILTQTFPPGRRRTRGLVLQGAAQPLGYSAGLFLGGLFADTIGWRWGWYISAIICVSVFLAGLWAIPHGRKSQSPFSWRQIILGIDWIGALLASACLGLISYVLAVTASNTSNIHKPENIALLSFAIVLIPAFALWMQRQERKGNPALIPNTVWRNHVFTSICAMMFLVSAVLNTGEYFFSLFFQKVQNLSALQASLRYLPNVVVGTLISFGTDAVLHKWSTYRYLMIMSIISAIAPLLMSLMNPHWPYWYMAFWAMAFLPFANDVLFIVAALVITDSFPDSRQALAGSILNTIYQFGSAVGLAIMAVISSTVTDSSGYADKDIPAALLEGYKATFWTCLGFAILYCMIGAVGLRAIGKVGLKQE</sequence>
<dbReference type="InterPro" id="IPR036259">
    <property type="entry name" value="MFS_trans_sf"/>
</dbReference>
<evidence type="ECO:0000256" key="3">
    <source>
        <dbReference type="ARBA" id="ARBA00022989"/>
    </source>
</evidence>
<keyword evidence="2 5" id="KW-0812">Transmembrane</keyword>
<comment type="caution">
    <text evidence="7">The sequence shown here is derived from an EMBL/GenBank/DDBJ whole genome shotgun (WGS) entry which is preliminary data.</text>
</comment>
<comment type="subcellular location">
    <subcellularLocation>
        <location evidence="1">Membrane</location>
        <topology evidence="1">Multi-pass membrane protein</topology>
    </subcellularLocation>
</comment>
<feature type="non-terminal residue" evidence="7">
    <location>
        <position position="845"/>
    </location>
</feature>
<dbReference type="SUPFAM" id="SSF103473">
    <property type="entry name" value="MFS general substrate transporter"/>
    <property type="match status" value="2"/>
</dbReference>
<feature type="transmembrane region" description="Helical" evidence="5">
    <location>
        <begin position="69"/>
        <end position="92"/>
    </location>
</feature>
<feature type="transmembrane region" description="Helical" evidence="5">
    <location>
        <begin position="567"/>
        <end position="588"/>
    </location>
</feature>
<feature type="transmembrane region" description="Helical" evidence="5">
    <location>
        <begin position="679"/>
        <end position="697"/>
    </location>
</feature>
<keyword evidence="4 5" id="KW-0472">Membrane</keyword>
<feature type="transmembrane region" description="Helical" evidence="5">
    <location>
        <begin position="370"/>
        <end position="393"/>
    </location>
</feature>
<evidence type="ECO:0000256" key="5">
    <source>
        <dbReference type="SAM" id="Phobius"/>
    </source>
</evidence>
<feature type="transmembrane region" description="Helical" evidence="5">
    <location>
        <begin position="729"/>
        <end position="754"/>
    </location>
</feature>
<dbReference type="Gene3D" id="1.20.1250.20">
    <property type="entry name" value="MFS general substrate transporter like domains"/>
    <property type="match status" value="3"/>
</dbReference>
<evidence type="ECO:0000256" key="4">
    <source>
        <dbReference type="ARBA" id="ARBA00023136"/>
    </source>
</evidence>
<evidence type="ECO:0000256" key="1">
    <source>
        <dbReference type="ARBA" id="ARBA00004141"/>
    </source>
</evidence>
<feature type="transmembrane region" description="Helical" evidence="5">
    <location>
        <begin position="774"/>
        <end position="794"/>
    </location>
</feature>
<evidence type="ECO:0000259" key="6">
    <source>
        <dbReference type="PROSITE" id="PS50850"/>
    </source>
</evidence>
<name>A0A9P8G068_AURME</name>
<organism evidence="7 8">
    <name type="scientific">Aureobasidium melanogenum</name>
    <name type="common">Aureobasidium pullulans var. melanogenum</name>
    <dbReference type="NCBI Taxonomy" id="46634"/>
    <lineage>
        <taxon>Eukaryota</taxon>
        <taxon>Fungi</taxon>
        <taxon>Dikarya</taxon>
        <taxon>Ascomycota</taxon>
        <taxon>Pezizomycotina</taxon>
        <taxon>Dothideomycetes</taxon>
        <taxon>Dothideomycetidae</taxon>
        <taxon>Dothideales</taxon>
        <taxon>Saccotheciaceae</taxon>
        <taxon>Aureobasidium</taxon>
    </lineage>
</organism>
<feature type="transmembrane region" description="Helical" evidence="5">
    <location>
        <begin position="600"/>
        <end position="617"/>
    </location>
</feature>
<feature type="transmembrane region" description="Helical" evidence="5">
    <location>
        <begin position="437"/>
        <end position="456"/>
    </location>
</feature>
<reference evidence="7" key="1">
    <citation type="journal article" date="2021" name="J Fungi (Basel)">
        <title>Virulence traits and population genomics of the black yeast Aureobasidium melanogenum.</title>
        <authorList>
            <person name="Cernosa A."/>
            <person name="Sun X."/>
            <person name="Gostincar C."/>
            <person name="Fang C."/>
            <person name="Gunde-Cimerman N."/>
            <person name="Song Z."/>
        </authorList>
    </citation>
    <scope>NUCLEOTIDE SEQUENCE</scope>
    <source>
        <strain evidence="7">EXF-9298</strain>
    </source>
</reference>
<evidence type="ECO:0000256" key="2">
    <source>
        <dbReference type="ARBA" id="ARBA00022692"/>
    </source>
</evidence>
<dbReference type="InterPro" id="IPR005828">
    <property type="entry name" value="MFS_sugar_transport-like"/>
</dbReference>
<reference evidence="7" key="2">
    <citation type="submission" date="2021-08" db="EMBL/GenBank/DDBJ databases">
        <authorList>
            <person name="Gostincar C."/>
            <person name="Sun X."/>
            <person name="Song Z."/>
            <person name="Gunde-Cimerman N."/>
        </authorList>
    </citation>
    <scope>NUCLEOTIDE SEQUENCE</scope>
    <source>
        <strain evidence="7">EXF-9298</strain>
    </source>
</reference>
<evidence type="ECO:0000313" key="7">
    <source>
        <dbReference type="EMBL" id="KAG9987690.1"/>
    </source>
</evidence>
<dbReference type="Pfam" id="PF07690">
    <property type="entry name" value="MFS_1"/>
    <property type="match status" value="1"/>
</dbReference>
<feature type="domain" description="Major facilitator superfamily (MFS) profile" evidence="6">
    <location>
        <begin position="1"/>
        <end position="254"/>
    </location>
</feature>
<dbReference type="AlphaFoldDB" id="A0A9P8G068"/>
<feature type="transmembrane region" description="Helical" evidence="5">
    <location>
        <begin position="704"/>
        <end position="723"/>
    </location>
</feature>
<feature type="transmembrane region" description="Helical" evidence="5">
    <location>
        <begin position="203"/>
        <end position="224"/>
    </location>
</feature>
<dbReference type="Proteomes" id="UP000729357">
    <property type="component" value="Unassembled WGS sequence"/>
</dbReference>
<keyword evidence="8" id="KW-1185">Reference proteome</keyword>
<gene>
    <name evidence="7" type="ORF">KCU98_g3160</name>
</gene>
<dbReference type="GO" id="GO:0016020">
    <property type="term" value="C:membrane"/>
    <property type="evidence" value="ECO:0007669"/>
    <property type="project" value="UniProtKB-SubCell"/>
</dbReference>
<dbReference type="GO" id="GO:0022857">
    <property type="term" value="F:transmembrane transporter activity"/>
    <property type="evidence" value="ECO:0007669"/>
    <property type="project" value="InterPro"/>
</dbReference>
<feature type="transmembrane region" description="Helical" evidence="5">
    <location>
        <begin position="162"/>
        <end position="182"/>
    </location>
</feature>
<keyword evidence="3 5" id="KW-1133">Transmembrane helix</keyword>
<feature type="domain" description="Major facilitator superfamily (MFS) profile" evidence="6">
    <location>
        <begin position="371"/>
        <end position="838"/>
    </location>
</feature>
<feature type="transmembrane region" description="Helical" evidence="5">
    <location>
        <begin position="526"/>
        <end position="546"/>
    </location>
</feature>
<feature type="transmembrane region" description="Helical" evidence="5">
    <location>
        <begin position="814"/>
        <end position="837"/>
    </location>
</feature>
<protein>
    <submittedName>
        <fullName evidence="7">General substrate transporter</fullName>
    </submittedName>
</protein>
<feature type="transmembrane region" description="Helical" evidence="5">
    <location>
        <begin position="638"/>
        <end position="659"/>
    </location>
</feature>
<feature type="transmembrane region" description="Helical" evidence="5">
    <location>
        <begin position="135"/>
        <end position="156"/>
    </location>
</feature>
<dbReference type="PROSITE" id="PS50850">
    <property type="entry name" value="MFS"/>
    <property type="match status" value="2"/>
</dbReference>
<feature type="non-terminal residue" evidence="7">
    <location>
        <position position="1"/>
    </location>
</feature>
<evidence type="ECO:0000313" key="8">
    <source>
        <dbReference type="Proteomes" id="UP000729357"/>
    </source>
</evidence>
<dbReference type="PANTHER" id="PTHR42718:SF10">
    <property type="entry name" value="TRANSPORTER, PUTATIVE (AFU_ORTHOLOGUE AFUA_8G06760)-RELATED"/>
    <property type="match status" value="1"/>
</dbReference>
<dbReference type="PANTHER" id="PTHR42718">
    <property type="entry name" value="MAJOR FACILITATOR SUPERFAMILY MULTIDRUG TRANSPORTER MFSC"/>
    <property type="match status" value="1"/>
</dbReference>
<feature type="transmembrane region" description="Helical" evidence="5">
    <location>
        <begin position="104"/>
        <end position="128"/>
    </location>
</feature>
<accession>A0A9P8G068</accession>
<feature type="transmembrane region" description="Helical" evidence="5">
    <location>
        <begin position="462"/>
        <end position="484"/>
    </location>
</feature>
<dbReference type="Pfam" id="PF00083">
    <property type="entry name" value="Sugar_tr"/>
    <property type="match status" value="1"/>
</dbReference>
<feature type="transmembrane region" description="Helical" evidence="5">
    <location>
        <begin position="230"/>
        <end position="251"/>
    </location>
</feature>